<dbReference type="PANTHER" id="PTHR43142:SF1">
    <property type="entry name" value="CARBOXYLIC ESTER HYDROLASE"/>
    <property type="match status" value="1"/>
</dbReference>
<evidence type="ECO:0000256" key="3">
    <source>
        <dbReference type="ARBA" id="ARBA00022801"/>
    </source>
</evidence>
<dbReference type="GO" id="GO:0106435">
    <property type="term" value="F:carboxylesterase activity"/>
    <property type="evidence" value="ECO:0007669"/>
    <property type="project" value="UniProtKB-EC"/>
</dbReference>
<dbReference type="SUPFAM" id="SSF53474">
    <property type="entry name" value="alpha/beta-Hydrolases"/>
    <property type="match status" value="1"/>
</dbReference>
<evidence type="ECO:0000259" key="7">
    <source>
        <dbReference type="Pfam" id="PF00135"/>
    </source>
</evidence>
<accession>A0A0K8VYW1</accession>
<sequence length="395" mass="44939">MDSQILEPIVSTASGKVRGQLREGIYGDTYYSFDGIPYAKPPLGKLRFKSPQPVEPWHGVRDCTICPPMCIQSNYYTGVIDGIEDCLYLNVFTKKLRSAKPLPVLAYLLGGRFAIGDASRNSWGPDYLMMKDVVYITIGFRLGALGFLSFPEPELQVPGNAGLKDIVMALQWIKKNCQYFNGDPDNITLFGHSSGSATAQMLMYVPQCENLFHKVILISGMQMHLRRIPQLEYRFAKHLGYKGQENNHDILAYLSALPAERLCDLKILTPVEQKQGHQSVFSPTLENEHAPDAILTKDLLDLYANKQSWCHSIPLVLGGSSFEGLMNYKYFTKEPELYETLRKHPEYLLPYEVREKYDMLTQQQLAKKLIRLHLGEKELDIEQSFDLMDLTTVRL</sequence>
<keyword evidence="5" id="KW-0325">Glycoprotein</keyword>
<organism evidence="8">
    <name type="scientific">Bactrocera latifrons</name>
    <name type="common">Malaysian fruit fly</name>
    <name type="synonym">Chaetodacus latifrons</name>
    <dbReference type="NCBI Taxonomy" id="174628"/>
    <lineage>
        <taxon>Eukaryota</taxon>
        <taxon>Metazoa</taxon>
        <taxon>Ecdysozoa</taxon>
        <taxon>Arthropoda</taxon>
        <taxon>Hexapoda</taxon>
        <taxon>Insecta</taxon>
        <taxon>Pterygota</taxon>
        <taxon>Neoptera</taxon>
        <taxon>Endopterygota</taxon>
        <taxon>Diptera</taxon>
        <taxon>Brachycera</taxon>
        <taxon>Muscomorpha</taxon>
        <taxon>Tephritoidea</taxon>
        <taxon>Tephritidae</taxon>
        <taxon>Bactrocera</taxon>
        <taxon>Bactrocera</taxon>
    </lineage>
</organism>
<evidence type="ECO:0000256" key="5">
    <source>
        <dbReference type="ARBA" id="ARBA00023180"/>
    </source>
</evidence>
<dbReference type="Gene3D" id="3.40.50.1820">
    <property type="entry name" value="alpha/beta hydrolase"/>
    <property type="match status" value="1"/>
</dbReference>
<evidence type="ECO:0000313" key="8">
    <source>
        <dbReference type="EMBL" id="JAI43745.1"/>
    </source>
</evidence>
<evidence type="ECO:0000256" key="4">
    <source>
        <dbReference type="ARBA" id="ARBA00023157"/>
    </source>
</evidence>
<evidence type="ECO:0000256" key="6">
    <source>
        <dbReference type="ARBA" id="ARBA00039155"/>
    </source>
</evidence>
<reference evidence="8" key="1">
    <citation type="submission" date="2015-06" db="EMBL/GenBank/DDBJ databases">
        <authorList>
            <person name="Hoefler B.C."/>
            <person name="Straight P.D."/>
        </authorList>
    </citation>
    <scope>NUCLEOTIDE SEQUENCE</scope>
</reference>
<dbReference type="Pfam" id="PF00135">
    <property type="entry name" value="COesterase"/>
    <property type="match status" value="1"/>
</dbReference>
<evidence type="ECO:0000256" key="1">
    <source>
        <dbReference type="ARBA" id="ARBA00005964"/>
    </source>
</evidence>
<proteinExistence type="inferred from homology"/>
<evidence type="ECO:0000256" key="2">
    <source>
        <dbReference type="ARBA" id="ARBA00022487"/>
    </source>
</evidence>
<dbReference type="AlphaFoldDB" id="A0A0K8VYW1"/>
<name>A0A0K8VYW1_BACLA</name>
<gene>
    <name evidence="8" type="primary">B1_14</name>
    <name evidence="8" type="ORF">c0_g1_i9</name>
</gene>
<dbReference type="OrthoDB" id="9000293at2759"/>
<dbReference type="InterPro" id="IPR002018">
    <property type="entry name" value="CarbesteraseB"/>
</dbReference>
<dbReference type="ESTHER" id="bacla-a0a0k8u4d9">
    <property type="family name" value="Carb_B_Arthropoda"/>
</dbReference>
<protein>
    <recommendedName>
        <fullName evidence="6">carboxylesterase</fullName>
        <ecNumber evidence="6">3.1.1.1</ecNumber>
    </recommendedName>
</protein>
<dbReference type="EC" id="3.1.1.1" evidence="6"/>
<keyword evidence="2" id="KW-0719">Serine esterase</keyword>
<dbReference type="PANTHER" id="PTHR43142">
    <property type="entry name" value="CARBOXYLIC ESTER HYDROLASE"/>
    <property type="match status" value="1"/>
</dbReference>
<comment type="similarity">
    <text evidence="1">Belongs to the type-B carboxylesterase/lipase family.</text>
</comment>
<keyword evidence="3" id="KW-0378">Hydrolase</keyword>
<dbReference type="EMBL" id="GDHF01008569">
    <property type="protein sequence ID" value="JAI43745.1"/>
    <property type="molecule type" value="Transcribed_RNA"/>
</dbReference>
<feature type="domain" description="Carboxylesterase type B" evidence="7">
    <location>
        <begin position="7"/>
        <end position="348"/>
    </location>
</feature>
<keyword evidence="4" id="KW-1015">Disulfide bond</keyword>
<dbReference type="InterPro" id="IPR029058">
    <property type="entry name" value="AB_hydrolase_fold"/>
</dbReference>